<reference evidence="7" key="1">
    <citation type="submission" date="2016-10" db="EMBL/GenBank/DDBJ databases">
        <authorList>
            <person name="Varghese N."/>
            <person name="Submissions S."/>
        </authorList>
    </citation>
    <scope>NUCLEOTIDE SEQUENCE [LARGE SCALE GENOMIC DNA]</scope>
    <source>
        <strain evidence="7">DSM 21632</strain>
    </source>
</reference>
<keyword evidence="4 5" id="KW-0472">Membrane</keyword>
<dbReference type="OrthoDB" id="2657448at2"/>
<dbReference type="EMBL" id="FNDK01000005">
    <property type="protein sequence ID" value="SDH39165.1"/>
    <property type="molecule type" value="Genomic_DNA"/>
</dbReference>
<comment type="subcellular location">
    <subcellularLocation>
        <location evidence="1">Membrane</location>
        <topology evidence="1">Multi-pass membrane protein</topology>
    </subcellularLocation>
</comment>
<dbReference type="PANTHER" id="PTHR36460">
    <property type="entry name" value="UPF0132 DOMAIN PROTEIN (AFU_ORTHOLOGUE AFUA_3G10255)"/>
    <property type="match status" value="1"/>
</dbReference>
<feature type="transmembrane region" description="Helical" evidence="5">
    <location>
        <begin position="64"/>
        <end position="85"/>
    </location>
</feature>
<proteinExistence type="predicted"/>
<dbReference type="RefSeq" id="WP_091272088.1">
    <property type="nucleotide sequence ID" value="NZ_FNDK01000005.1"/>
</dbReference>
<evidence type="ECO:0000256" key="2">
    <source>
        <dbReference type="ARBA" id="ARBA00022692"/>
    </source>
</evidence>
<gene>
    <name evidence="6" type="ORF">SAMN05192534_10526</name>
</gene>
<keyword evidence="2 5" id="KW-0812">Transmembrane</keyword>
<evidence type="ECO:0000256" key="1">
    <source>
        <dbReference type="ARBA" id="ARBA00004141"/>
    </source>
</evidence>
<dbReference type="InterPro" id="IPR019109">
    <property type="entry name" value="MamF_MmsF"/>
</dbReference>
<protein>
    <submittedName>
        <fullName evidence="6">Uncharacterized membrane protein</fullName>
    </submittedName>
</protein>
<keyword evidence="7" id="KW-1185">Reference proteome</keyword>
<evidence type="ECO:0000313" key="6">
    <source>
        <dbReference type="EMBL" id="SDH39165.1"/>
    </source>
</evidence>
<name>A0A1G8C182_9BACI</name>
<accession>A0A1G8C182</accession>
<evidence type="ECO:0000256" key="5">
    <source>
        <dbReference type="SAM" id="Phobius"/>
    </source>
</evidence>
<evidence type="ECO:0000256" key="3">
    <source>
        <dbReference type="ARBA" id="ARBA00022989"/>
    </source>
</evidence>
<feature type="transmembrane region" description="Helical" evidence="5">
    <location>
        <begin position="91"/>
        <end position="112"/>
    </location>
</feature>
<organism evidence="6 7">
    <name type="scientific">Alteribacillus persepolensis</name>
    <dbReference type="NCBI Taxonomy" id="568899"/>
    <lineage>
        <taxon>Bacteria</taxon>
        <taxon>Bacillati</taxon>
        <taxon>Bacillota</taxon>
        <taxon>Bacilli</taxon>
        <taxon>Bacillales</taxon>
        <taxon>Bacillaceae</taxon>
        <taxon>Alteribacillus</taxon>
    </lineage>
</organism>
<evidence type="ECO:0000256" key="4">
    <source>
        <dbReference type="ARBA" id="ARBA00023136"/>
    </source>
</evidence>
<evidence type="ECO:0000313" key="7">
    <source>
        <dbReference type="Proteomes" id="UP000199163"/>
    </source>
</evidence>
<keyword evidence="3 5" id="KW-1133">Transmembrane helix</keyword>
<feature type="transmembrane region" description="Helical" evidence="5">
    <location>
        <begin position="38"/>
        <end position="57"/>
    </location>
</feature>
<dbReference type="AlphaFoldDB" id="A0A1G8C182"/>
<dbReference type="Pfam" id="PF09685">
    <property type="entry name" value="MamF_MmsF"/>
    <property type="match status" value="1"/>
</dbReference>
<dbReference type="GO" id="GO:0016020">
    <property type="term" value="C:membrane"/>
    <property type="evidence" value="ECO:0007669"/>
    <property type="project" value="UniProtKB-SubCell"/>
</dbReference>
<dbReference type="STRING" id="568899.SAMN05192534_10526"/>
<dbReference type="PANTHER" id="PTHR36460:SF1">
    <property type="entry name" value="UPF0132 DOMAIN PROTEIN (AFU_ORTHOLOGUE AFUA_3G10255)"/>
    <property type="match status" value="1"/>
</dbReference>
<dbReference type="Proteomes" id="UP000199163">
    <property type="component" value="Unassembled WGS sequence"/>
</dbReference>
<sequence length="138" mass="15249">MDEKDKSVEEKITPEDKVKAEEAENAAAKTSMGLEENVAGLLCYVFGLITGILFLVLEKDSRFVRFHALQSIFISAALVILNIVLTAVPVLGWLIGILLSLLGFVLWIILMVKAYQGQWFKLPVVGEMAEKQANALNK</sequence>